<reference evidence="2" key="2">
    <citation type="journal article" date="2013" name="PLoS Genet.">
        <title>Comparative genome structure, secondary metabolite, and effector coding capacity across Cochliobolus pathogens.</title>
        <authorList>
            <person name="Condon B.J."/>
            <person name="Leng Y."/>
            <person name="Wu D."/>
            <person name="Bushley K.E."/>
            <person name="Ohm R.A."/>
            <person name="Otillar R."/>
            <person name="Martin J."/>
            <person name="Schackwitz W."/>
            <person name="Grimwood J."/>
            <person name="MohdZainudin N."/>
            <person name="Xue C."/>
            <person name="Wang R."/>
            <person name="Manning V.A."/>
            <person name="Dhillon B."/>
            <person name="Tu Z.J."/>
            <person name="Steffenson B.J."/>
            <person name="Salamov A."/>
            <person name="Sun H."/>
            <person name="Lowry S."/>
            <person name="LaButti K."/>
            <person name="Han J."/>
            <person name="Copeland A."/>
            <person name="Lindquist E."/>
            <person name="Barry K."/>
            <person name="Schmutz J."/>
            <person name="Baker S.E."/>
            <person name="Ciuffetti L.M."/>
            <person name="Grigoriev I.V."/>
            <person name="Zhong S."/>
            <person name="Turgeon B.G."/>
        </authorList>
    </citation>
    <scope>NUCLEOTIDE SEQUENCE [LARGE SCALE GENOMIC DNA]</scope>
    <source>
        <strain evidence="2">ND90Pr / ATCC 201652</strain>
    </source>
</reference>
<dbReference type="HOGENOM" id="CLU_2722052_0_0_1"/>
<name>M2SED4_COCSN</name>
<dbReference type="AlphaFoldDB" id="M2SED4"/>
<dbReference type="EMBL" id="KB445649">
    <property type="protein sequence ID" value="EMD60825.1"/>
    <property type="molecule type" value="Genomic_DNA"/>
</dbReference>
<sequence length="72" mass="7922">MPLIEFISYCFYVINTAFGGRVAVGRIMVVLPISSIRVTSTLPKGFREGCCPGAIRAVVWAELRRIQDGSCE</sequence>
<accession>M2SED4</accession>
<dbReference type="RefSeq" id="XP_007703211.1">
    <property type="nucleotide sequence ID" value="XM_007705021.1"/>
</dbReference>
<keyword evidence="2" id="KW-1185">Reference proteome</keyword>
<protein>
    <submittedName>
        <fullName evidence="1">Uncharacterized protein</fullName>
    </submittedName>
</protein>
<evidence type="ECO:0000313" key="2">
    <source>
        <dbReference type="Proteomes" id="UP000016934"/>
    </source>
</evidence>
<reference evidence="1 2" key="1">
    <citation type="journal article" date="2012" name="PLoS Pathog.">
        <title>Diverse lifestyles and strategies of plant pathogenesis encoded in the genomes of eighteen Dothideomycetes fungi.</title>
        <authorList>
            <person name="Ohm R.A."/>
            <person name="Feau N."/>
            <person name="Henrissat B."/>
            <person name="Schoch C.L."/>
            <person name="Horwitz B.A."/>
            <person name="Barry K.W."/>
            <person name="Condon B.J."/>
            <person name="Copeland A.C."/>
            <person name="Dhillon B."/>
            <person name="Glaser F."/>
            <person name="Hesse C.N."/>
            <person name="Kosti I."/>
            <person name="LaButti K."/>
            <person name="Lindquist E.A."/>
            <person name="Lucas S."/>
            <person name="Salamov A.A."/>
            <person name="Bradshaw R.E."/>
            <person name="Ciuffetti L."/>
            <person name="Hamelin R.C."/>
            <person name="Kema G.H.J."/>
            <person name="Lawrence C."/>
            <person name="Scott J.A."/>
            <person name="Spatafora J.W."/>
            <person name="Turgeon B.G."/>
            <person name="de Wit P.J.G.M."/>
            <person name="Zhong S."/>
            <person name="Goodwin S.B."/>
            <person name="Grigoriev I.V."/>
        </authorList>
    </citation>
    <scope>NUCLEOTIDE SEQUENCE [LARGE SCALE GENOMIC DNA]</scope>
    <source>
        <strain evidence="2">ND90Pr / ATCC 201652</strain>
    </source>
</reference>
<dbReference type="GeneID" id="19132896"/>
<dbReference type="Proteomes" id="UP000016934">
    <property type="component" value="Unassembled WGS sequence"/>
</dbReference>
<evidence type="ECO:0000313" key="1">
    <source>
        <dbReference type="EMBL" id="EMD60825.1"/>
    </source>
</evidence>
<proteinExistence type="predicted"/>
<organism evidence="1 2">
    <name type="scientific">Cochliobolus sativus (strain ND90Pr / ATCC 201652)</name>
    <name type="common">Common root rot and spot blotch fungus</name>
    <name type="synonym">Bipolaris sorokiniana</name>
    <dbReference type="NCBI Taxonomy" id="665912"/>
    <lineage>
        <taxon>Eukaryota</taxon>
        <taxon>Fungi</taxon>
        <taxon>Dikarya</taxon>
        <taxon>Ascomycota</taxon>
        <taxon>Pezizomycotina</taxon>
        <taxon>Dothideomycetes</taxon>
        <taxon>Pleosporomycetidae</taxon>
        <taxon>Pleosporales</taxon>
        <taxon>Pleosporineae</taxon>
        <taxon>Pleosporaceae</taxon>
        <taxon>Bipolaris</taxon>
    </lineage>
</organism>
<gene>
    <name evidence="1" type="ORF">COCSADRAFT_174157</name>
</gene>
<dbReference type="KEGG" id="bsc:COCSADRAFT_174157"/>